<keyword evidence="13" id="KW-1185">Reference proteome</keyword>
<protein>
    <recommendedName>
        <fullName evidence="11">Peptidase S1 domain-containing protein</fullName>
    </recommendedName>
</protein>
<gene>
    <name evidence="12" type="ORF">HW555_008240</name>
</gene>
<keyword evidence="10" id="KW-1205">Fibrinolytic toxin</keyword>
<dbReference type="PANTHER" id="PTHR24276">
    <property type="entry name" value="POLYSERASE-RELATED"/>
    <property type="match status" value="1"/>
</dbReference>
<organism evidence="12 13">
    <name type="scientific">Spodoptera exigua</name>
    <name type="common">Beet armyworm</name>
    <name type="synonym">Noctua fulgens</name>
    <dbReference type="NCBI Taxonomy" id="7107"/>
    <lineage>
        <taxon>Eukaryota</taxon>
        <taxon>Metazoa</taxon>
        <taxon>Ecdysozoa</taxon>
        <taxon>Arthropoda</taxon>
        <taxon>Hexapoda</taxon>
        <taxon>Insecta</taxon>
        <taxon>Pterygota</taxon>
        <taxon>Neoptera</taxon>
        <taxon>Endopterygota</taxon>
        <taxon>Lepidoptera</taxon>
        <taxon>Glossata</taxon>
        <taxon>Ditrysia</taxon>
        <taxon>Noctuoidea</taxon>
        <taxon>Noctuidae</taxon>
        <taxon>Amphipyrinae</taxon>
        <taxon>Spodoptera</taxon>
    </lineage>
</organism>
<dbReference type="SMART" id="SM00020">
    <property type="entry name" value="Tryp_SPc"/>
    <property type="match status" value="3"/>
</dbReference>
<dbReference type="SUPFAM" id="SSF50494">
    <property type="entry name" value="Trypsin-like serine proteases"/>
    <property type="match status" value="3"/>
</dbReference>
<dbReference type="CDD" id="cd00190">
    <property type="entry name" value="Tryp_SPc"/>
    <property type="match status" value="3"/>
</dbReference>
<keyword evidence="6" id="KW-0720">Serine protease</keyword>
<evidence type="ECO:0000256" key="7">
    <source>
        <dbReference type="ARBA" id="ARBA00023157"/>
    </source>
</evidence>
<dbReference type="Pfam" id="PF00089">
    <property type="entry name" value="Trypsin"/>
    <property type="match status" value="3"/>
</dbReference>
<sequence>MKTVPTNSQRIAGGHNTSIARYPSVASLLYTPNWSQYTQVCVGTILNNRSILTAAHCIADDEVGRWRIRIGSVFANSGGAVYNSNQHIIHPSFNADTLDNDIAILRSATAFSFNNAARAASIAGSNYHLPVNRYVWAAGWGVTNQGSSSGSEQLRHVQLETISQNTCRNNYANWGVTITDNVVCAGWNFGGRGQCQGDAGGPLYHNGAVVGLPSDSQRVTGPVTSIEKFPSMANLMRWHTYLNGFVQNCGGIILNNRSVLTAAHCIAGDSINQWRIFIGSPFSHPALNDRQIHPVNRFIIHPLYTSRTLDHNIAILHSAATFTFSNRASPASLAGPNYNVADNQSVWAVGWGGSFGFRCGEPRSLTNMHERRPIPDFLNEVEQVIINQNVCRNNYAARNIAITDNMLCSGWHTNGNGHCDEDSGGPLYHNGVVVGVFTFSIGIAQANFPSVHTRLPSNSQRVTGPYTDVEKYPSIANLMRWNPVLQGFWQACGGIILNNRAILTAAHCVAGENINQWRIFVGTSFSFPALGERQVHLVNRFIIHPLYSSRTLDHNIAILHSVTPFTFSNKARPASLAGPNYNNDVHERRNIPEVLREVQQVIINQNICKNNYAGRNIAITDNMLCSGWHTNGNGHCDDDSGGPLYHNGVVVGVFTFSIGIAQANFPSVHTRVSRYTSWMQANA</sequence>
<feature type="domain" description="Peptidase S1" evidence="11">
    <location>
        <begin position="249"/>
        <end position="455"/>
    </location>
</feature>
<evidence type="ECO:0000256" key="5">
    <source>
        <dbReference type="ARBA" id="ARBA00022801"/>
    </source>
</evidence>
<dbReference type="PANTHER" id="PTHR24276:SF91">
    <property type="entry name" value="AT26814P-RELATED"/>
    <property type="match status" value="1"/>
</dbReference>
<evidence type="ECO:0000256" key="3">
    <source>
        <dbReference type="ARBA" id="ARBA00022656"/>
    </source>
</evidence>
<evidence type="ECO:0000256" key="2">
    <source>
        <dbReference type="ARBA" id="ARBA00007664"/>
    </source>
</evidence>
<dbReference type="AlphaFoldDB" id="A0A835GEQ7"/>
<dbReference type="Proteomes" id="UP000648187">
    <property type="component" value="Unassembled WGS sequence"/>
</dbReference>
<feature type="domain" description="Peptidase S1" evidence="11">
    <location>
        <begin position="11"/>
        <end position="238"/>
    </location>
</feature>
<evidence type="ECO:0000256" key="10">
    <source>
        <dbReference type="ARBA" id="ARBA00084094"/>
    </source>
</evidence>
<evidence type="ECO:0000256" key="4">
    <source>
        <dbReference type="ARBA" id="ARBA00022670"/>
    </source>
</evidence>
<dbReference type="FunFam" id="2.40.10.10:FF:000068">
    <property type="entry name" value="transmembrane protease serine 2"/>
    <property type="match status" value="3"/>
</dbReference>
<dbReference type="Gene3D" id="2.40.10.10">
    <property type="entry name" value="Trypsin-like serine proteases"/>
    <property type="match status" value="3"/>
</dbReference>
<dbReference type="GO" id="GO:0006508">
    <property type="term" value="P:proteolysis"/>
    <property type="evidence" value="ECO:0007669"/>
    <property type="project" value="UniProtKB-KW"/>
</dbReference>
<name>A0A835GEQ7_SPOEX</name>
<dbReference type="PRINTS" id="PR00722">
    <property type="entry name" value="CHYMOTRYPSIN"/>
</dbReference>
<dbReference type="InterPro" id="IPR009003">
    <property type="entry name" value="Peptidase_S1_PA"/>
</dbReference>
<keyword evidence="8" id="KW-1199">Hemostasis impairing toxin</keyword>
<dbReference type="InterPro" id="IPR001254">
    <property type="entry name" value="Trypsin_dom"/>
</dbReference>
<dbReference type="InterPro" id="IPR018114">
    <property type="entry name" value="TRYPSIN_HIS"/>
</dbReference>
<evidence type="ECO:0000313" key="12">
    <source>
        <dbReference type="EMBL" id="KAF9413595.1"/>
    </source>
</evidence>
<dbReference type="GO" id="GO:0005576">
    <property type="term" value="C:extracellular region"/>
    <property type="evidence" value="ECO:0007669"/>
    <property type="project" value="UniProtKB-SubCell"/>
</dbReference>
<evidence type="ECO:0000256" key="1">
    <source>
        <dbReference type="ARBA" id="ARBA00004239"/>
    </source>
</evidence>
<dbReference type="InterPro" id="IPR050430">
    <property type="entry name" value="Peptidase_S1"/>
</dbReference>
<dbReference type="EMBL" id="JACKWZ010000154">
    <property type="protein sequence ID" value="KAF9413595.1"/>
    <property type="molecule type" value="Genomic_DNA"/>
</dbReference>
<evidence type="ECO:0000256" key="8">
    <source>
        <dbReference type="ARBA" id="ARBA00023240"/>
    </source>
</evidence>
<evidence type="ECO:0000313" key="13">
    <source>
        <dbReference type="Proteomes" id="UP000648187"/>
    </source>
</evidence>
<comment type="subcellular location">
    <subcellularLocation>
        <location evidence="1">Secreted</location>
        <location evidence="1">Extracellular space</location>
    </subcellularLocation>
</comment>
<evidence type="ECO:0000259" key="11">
    <source>
        <dbReference type="PROSITE" id="PS50240"/>
    </source>
</evidence>
<dbReference type="InterPro" id="IPR001314">
    <property type="entry name" value="Peptidase_S1A"/>
</dbReference>
<accession>A0A835GEQ7</accession>
<dbReference type="GO" id="GO:0090729">
    <property type="term" value="F:toxin activity"/>
    <property type="evidence" value="ECO:0007669"/>
    <property type="project" value="UniProtKB-KW"/>
</dbReference>
<keyword evidence="7" id="KW-1015">Disulfide bond</keyword>
<comment type="caution">
    <text evidence="12">The sequence shown here is derived from an EMBL/GenBank/DDBJ whole genome shotgun (WGS) entry which is preliminary data.</text>
</comment>
<dbReference type="PROSITE" id="PS00134">
    <property type="entry name" value="TRYPSIN_HIS"/>
    <property type="match status" value="2"/>
</dbReference>
<keyword evidence="3" id="KW-0800">Toxin</keyword>
<comment type="function">
    <text evidence="9">Fibrinolytic activity; shows preferential cleavage of Arg-Gly bonds in all three fibrinogen chains. Contact with the caterpillars causes severe bleeding, due the anticoagulant effect of the protein.</text>
</comment>
<feature type="domain" description="Peptidase S1" evidence="11">
    <location>
        <begin position="461"/>
        <end position="683"/>
    </location>
</feature>
<keyword evidence="4" id="KW-0645">Protease</keyword>
<reference evidence="12" key="1">
    <citation type="submission" date="2020-08" db="EMBL/GenBank/DDBJ databases">
        <title>Spodoptera exigua strain:BAW_Kor-Di-RS1 Genome sequencing and assembly.</title>
        <authorList>
            <person name="Kim J."/>
            <person name="Nam H.Y."/>
            <person name="Kwon M."/>
            <person name="Choi J.H."/>
            <person name="Cho S.R."/>
            <person name="Kim G.-H."/>
        </authorList>
    </citation>
    <scope>NUCLEOTIDE SEQUENCE</scope>
    <source>
        <strain evidence="12">BAW_Kor-Di-RS1</strain>
        <tissue evidence="12">Whole-body</tissue>
    </source>
</reference>
<evidence type="ECO:0000256" key="9">
    <source>
        <dbReference type="ARBA" id="ARBA00055534"/>
    </source>
</evidence>
<dbReference type="PROSITE" id="PS50240">
    <property type="entry name" value="TRYPSIN_DOM"/>
    <property type="match status" value="3"/>
</dbReference>
<proteinExistence type="inferred from homology"/>
<keyword evidence="5" id="KW-0378">Hydrolase</keyword>
<evidence type="ECO:0000256" key="6">
    <source>
        <dbReference type="ARBA" id="ARBA00022825"/>
    </source>
</evidence>
<dbReference type="InterPro" id="IPR043504">
    <property type="entry name" value="Peptidase_S1_PA_chymotrypsin"/>
</dbReference>
<dbReference type="GO" id="GO:0004252">
    <property type="term" value="F:serine-type endopeptidase activity"/>
    <property type="evidence" value="ECO:0007669"/>
    <property type="project" value="InterPro"/>
</dbReference>
<comment type="similarity">
    <text evidence="2">Belongs to the peptidase S1 family.</text>
</comment>